<evidence type="ECO:0000313" key="2">
    <source>
        <dbReference type="EMBL" id="KAF2181937.1"/>
    </source>
</evidence>
<feature type="compositionally biased region" description="Basic and acidic residues" evidence="1">
    <location>
        <begin position="183"/>
        <end position="194"/>
    </location>
</feature>
<dbReference type="AlphaFoldDB" id="A0A6A6DQQ1"/>
<sequence length="276" mass="30916">MSTSILSDFDTHIESLRSQWSFLVQTLDATDAETPSWLAKDLIILRNQTNKLQTNMERVRVQLGDGSAGSKRGDGGLREAQADGTNDFGRNGYASDNERRVLHGTKRKASSERVKSPKRLSLTNGNEISKETEPELQGQEPTSSIPLPSNGDNAHSPTDPTASEQPEQEEEPLVQYEDITQEVQKRLREKRIQDLMDSPASAKKRKHAEFEYDGAGNTEQSETERSEAPSECRSPVKKLRLQGQMDQSLKRKETGLARGDVDERAGEPDNRKRVKR</sequence>
<name>A0A6A6DQQ1_9PEZI</name>
<accession>A0A6A6DQQ1</accession>
<gene>
    <name evidence="2" type="ORF">K469DRAFT_712997</name>
</gene>
<evidence type="ECO:0000256" key="1">
    <source>
        <dbReference type="SAM" id="MobiDB-lite"/>
    </source>
</evidence>
<feature type="compositionally biased region" description="Basic and acidic residues" evidence="1">
    <location>
        <begin position="71"/>
        <end position="81"/>
    </location>
</feature>
<feature type="region of interest" description="Disordered" evidence="1">
    <location>
        <begin position="64"/>
        <end position="276"/>
    </location>
</feature>
<feature type="compositionally biased region" description="Basic and acidic residues" evidence="1">
    <location>
        <begin position="248"/>
        <end position="276"/>
    </location>
</feature>
<keyword evidence="3" id="KW-1185">Reference proteome</keyword>
<dbReference type="OrthoDB" id="3796480at2759"/>
<dbReference type="EMBL" id="ML994650">
    <property type="protein sequence ID" value="KAF2181937.1"/>
    <property type="molecule type" value="Genomic_DNA"/>
</dbReference>
<feature type="compositionally biased region" description="Polar residues" evidence="1">
    <location>
        <begin position="139"/>
        <end position="163"/>
    </location>
</feature>
<proteinExistence type="predicted"/>
<organism evidence="2 3">
    <name type="scientific">Zopfia rhizophila CBS 207.26</name>
    <dbReference type="NCBI Taxonomy" id="1314779"/>
    <lineage>
        <taxon>Eukaryota</taxon>
        <taxon>Fungi</taxon>
        <taxon>Dikarya</taxon>
        <taxon>Ascomycota</taxon>
        <taxon>Pezizomycotina</taxon>
        <taxon>Dothideomycetes</taxon>
        <taxon>Dothideomycetes incertae sedis</taxon>
        <taxon>Zopfiaceae</taxon>
        <taxon>Zopfia</taxon>
    </lineage>
</organism>
<evidence type="ECO:0000313" key="3">
    <source>
        <dbReference type="Proteomes" id="UP000800200"/>
    </source>
</evidence>
<reference evidence="2" key="1">
    <citation type="journal article" date="2020" name="Stud. Mycol.">
        <title>101 Dothideomycetes genomes: a test case for predicting lifestyles and emergence of pathogens.</title>
        <authorList>
            <person name="Haridas S."/>
            <person name="Albert R."/>
            <person name="Binder M."/>
            <person name="Bloem J."/>
            <person name="Labutti K."/>
            <person name="Salamov A."/>
            <person name="Andreopoulos B."/>
            <person name="Baker S."/>
            <person name="Barry K."/>
            <person name="Bills G."/>
            <person name="Bluhm B."/>
            <person name="Cannon C."/>
            <person name="Castanera R."/>
            <person name="Culley D."/>
            <person name="Daum C."/>
            <person name="Ezra D."/>
            <person name="Gonzalez J."/>
            <person name="Henrissat B."/>
            <person name="Kuo A."/>
            <person name="Liang C."/>
            <person name="Lipzen A."/>
            <person name="Lutzoni F."/>
            <person name="Magnuson J."/>
            <person name="Mondo S."/>
            <person name="Nolan M."/>
            <person name="Ohm R."/>
            <person name="Pangilinan J."/>
            <person name="Park H.-J."/>
            <person name="Ramirez L."/>
            <person name="Alfaro M."/>
            <person name="Sun H."/>
            <person name="Tritt A."/>
            <person name="Yoshinaga Y."/>
            <person name="Zwiers L.-H."/>
            <person name="Turgeon B."/>
            <person name="Goodwin S."/>
            <person name="Spatafora J."/>
            <person name="Crous P."/>
            <person name="Grigoriev I."/>
        </authorList>
    </citation>
    <scope>NUCLEOTIDE SEQUENCE</scope>
    <source>
        <strain evidence="2">CBS 207.26</strain>
    </source>
</reference>
<protein>
    <submittedName>
        <fullName evidence="2">Uncharacterized protein</fullName>
    </submittedName>
</protein>
<dbReference type="Proteomes" id="UP000800200">
    <property type="component" value="Unassembled WGS sequence"/>
</dbReference>